<evidence type="ECO:0000259" key="11">
    <source>
        <dbReference type="Pfam" id="PF25019"/>
    </source>
</evidence>
<dbReference type="HOGENOM" id="CLU_000837_8_3_1"/>
<feature type="compositionally biased region" description="Polar residues" evidence="7">
    <location>
        <begin position="210"/>
        <end position="226"/>
    </location>
</feature>
<dbReference type="InterPro" id="IPR036388">
    <property type="entry name" value="WH-like_DNA-bd_sf"/>
</dbReference>
<feature type="domain" description="Disease resistance protein winged helix" evidence="10">
    <location>
        <begin position="472"/>
        <end position="537"/>
    </location>
</feature>
<dbReference type="InterPro" id="IPR027417">
    <property type="entry name" value="P-loop_NTPase"/>
</dbReference>
<dbReference type="GO" id="GO:0043531">
    <property type="term" value="F:ADP binding"/>
    <property type="evidence" value="ECO:0007669"/>
    <property type="project" value="InterPro"/>
</dbReference>
<reference evidence="12" key="2">
    <citation type="submission" date="2018-05" db="EMBL/GenBank/DDBJ databases">
        <title>OgluRS3 (Oryza glumaepatula Reference Sequence Version 3).</title>
        <authorList>
            <person name="Zhang J."/>
            <person name="Kudrna D."/>
            <person name="Lee S."/>
            <person name="Talag J."/>
            <person name="Welchert J."/>
            <person name="Wing R.A."/>
        </authorList>
    </citation>
    <scope>NUCLEOTIDE SEQUENCE [LARGE SCALE GENOMIC DNA]</scope>
</reference>
<dbReference type="PANTHER" id="PTHR36766">
    <property type="entry name" value="PLANT BROAD-SPECTRUM MILDEW RESISTANCE PROTEIN RPW8"/>
    <property type="match status" value="1"/>
</dbReference>
<evidence type="ECO:0000256" key="2">
    <source>
        <dbReference type="ARBA" id="ARBA00022614"/>
    </source>
</evidence>
<evidence type="ECO:0000256" key="3">
    <source>
        <dbReference type="ARBA" id="ARBA00022737"/>
    </source>
</evidence>
<feature type="domain" description="NB-ARC" evidence="8">
    <location>
        <begin position="231"/>
        <end position="387"/>
    </location>
</feature>
<evidence type="ECO:0000259" key="8">
    <source>
        <dbReference type="Pfam" id="PF00931"/>
    </source>
</evidence>
<dbReference type="Gene3D" id="1.20.5.4130">
    <property type="match status" value="1"/>
</dbReference>
<dbReference type="PRINTS" id="PR00364">
    <property type="entry name" value="DISEASERSIST"/>
</dbReference>
<comment type="similarity">
    <text evidence="1">Belongs to the disease resistance NB-LRR family.</text>
</comment>
<evidence type="ECO:0000313" key="13">
    <source>
        <dbReference type="Proteomes" id="UP000026961"/>
    </source>
</evidence>
<dbReference type="eggNOG" id="KOG4658">
    <property type="taxonomic scope" value="Eukaryota"/>
</dbReference>
<accession>A0A0D9YQI6</accession>
<dbReference type="SUPFAM" id="SSF52058">
    <property type="entry name" value="L domain-like"/>
    <property type="match status" value="2"/>
</dbReference>
<dbReference type="GO" id="GO:0005524">
    <property type="term" value="F:ATP binding"/>
    <property type="evidence" value="ECO:0007669"/>
    <property type="project" value="UniProtKB-KW"/>
</dbReference>
<evidence type="ECO:0000256" key="5">
    <source>
        <dbReference type="ARBA" id="ARBA00022821"/>
    </source>
</evidence>
<evidence type="ECO:0000256" key="7">
    <source>
        <dbReference type="SAM" id="MobiDB-lite"/>
    </source>
</evidence>
<organism evidence="12">
    <name type="scientific">Oryza glumipatula</name>
    <dbReference type="NCBI Taxonomy" id="40148"/>
    <lineage>
        <taxon>Eukaryota</taxon>
        <taxon>Viridiplantae</taxon>
        <taxon>Streptophyta</taxon>
        <taxon>Embryophyta</taxon>
        <taxon>Tracheophyta</taxon>
        <taxon>Spermatophyta</taxon>
        <taxon>Magnoliopsida</taxon>
        <taxon>Liliopsida</taxon>
        <taxon>Poales</taxon>
        <taxon>Poaceae</taxon>
        <taxon>BOP clade</taxon>
        <taxon>Oryzoideae</taxon>
        <taxon>Oryzeae</taxon>
        <taxon>Oryzinae</taxon>
        <taxon>Oryza</taxon>
    </lineage>
</organism>
<dbReference type="FunFam" id="1.10.10.10:FF:000322">
    <property type="entry name" value="Probable disease resistance protein At1g63360"/>
    <property type="match status" value="1"/>
</dbReference>
<sequence length="992" mass="111768">MDFSKIVGAINGINEISTLCKMVKDIIKSRWSGIREQELQDKVMKLENDLERLRDILPAMYNLIDRAEWTIHKDHVPELLLKLKDAVYDAEDLLDELKWHELKVAMEGSANKSPLIDFLDSVIQGSFNKVSGTYEKLNNVSSLLEKMGLHEVTQHFDKSFRPETTSFPTETEMFGRDNELEQVMQSLGVPAKGSRVLSKRKKPRSAINALPSTSKTKQHNGTQMSDESGITCIPVLPIYGIGGVGKTTLAQHICHDSRVKSHFDLIIWICVSDDFDVKRLTKEAIQSCSTKEADNLDYLQRALSEEVMNKRLLIILDDMWGDVSRESGHCWKRFCAPLTNALQGSMMLVTTRSPDVAREVQTMEPIRLEGLQDDVFWDFFKLCAFGSKNSENYPELVHIGKSIVQKLKGVPLATETLGRLLRMSLDTEYWNRILKSELWELKQNNTEILPALRLSYLYLPTHLKRCFSFCAVYPKDHKFEEDNLAEIWIAEGFVQPEGNTPILDTGKQYFEDLVNLSFFQSVGGNKYVIHDLLHDMAQLVSKDDCFILKDKDDFEKVPPSVRHLFVLPSIAFDCTQLLSLSRKCKLESLPGDFSKLCNLQRFESCGFNCLPNGESHFDASTGQGVGLTLMKNVNQICGGVTINNLGAISKDIAAESAIKNKKNLDRLNLKWSSVRSQDHNDIEVLQVLIPPTSLKCLTLNGYLGQSLPNWFHPHNLPSLKSLEFHDCHRLCSLPFCGISPPCINLNEVPEVPIENACIPAIKRITLQRLTYTKTKVLPLPIGKFDCLEELDVAGYQIFNASESLSMRTLKELKLCNSGDLPCFFEFPSLTNMLLVVLPVTSIPLRVWCSNLPALLRLKIYQCMNLEFIGESVFTGNRPQRDSCSTTTFSSLTFLEIYGCEKLRSIGDLVTPEYLPAIEKFVVTFCGKLSSLPGERFGNFSALKHLDITSCGKLKWKGLVLPSTLQSLCLSDCGDISPWVPSCLENLASLVRC</sequence>
<dbReference type="Pfam" id="PF00931">
    <property type="entry name" value="NB-ARC"/>
    <property type="match status" value="1"/>
</dbReference>
<keyword evidence="13" id="KW-1185">Reference proteome</keyword>
<dbReference type="InterPro" id="IPR058922">
    <property type="entry name" value="WHD_DRP"/>
</dbReference>
<dbReference type="GO" id="GO:0009626">
    <property type="term" value="P:plant-type hypersensitive response"/>
    <property type="evidence" value="ECO:0007669"/>
    <property type="project" value="UniProtKB-ARBA"/>
</dbReference>
<evidence type="ECO:0000259" key="10">
    <source>
        <dbReference type="Pfam" id="PF23559"/>
    </source>
</evidence>
<dbReference type="InterPro" id="IPR002182">
    <property type="entry name" value="NB-ARC"/>
</dbReference>
<dbReference type="SUPFAM" id="SSF52540">
    <property type="entry name" value="P-loop containing nucleoside triphosphate hydrolases"/>
    <property type="match status" value="1"/>
</dbReference>
<keyword evidence="6" id="KW-0067">ATP-binding</keyword>
<dbReference type="STRING" id="40148.A0A0D9YQI6"/>
<dbReference type="EnsemblPlants" id="OGLUM02G12270.1">
    <property type="protein sequence ID" value="OGLUM02G12270.1"/>
    <property type="gene ID" value="OGLUM02G12270"/>
</dbReference>
<name>A0A0D9YQI6_9ORYZ</name>
<keyword evidence="5" id="KW-0611">Plant defense</keyword>
<evidence type="ECO:0000256" key="1">
    <source>
        <dbReference type="ARBA" id="ARBA00008894"/>
    </source>
</evidence>
<feature type="domain" description="R13L1/DRL21-like LRR repeat region" evidence="11">
    <location>
        <begin position="629"/>
        <end position="735"/>
    </location>
</feature>
<dbReference type="Pfam" id="PF25019">
    <property type="entry name" value="LRR_R13L1-DRL21"/>
    <property type="match status" value="1"/>
</dbReference>
<dbReference type="PANTHER" id="PTHR36766:SF40">
    <property type="entry name" value="DISEASE RESISTANCE PROTEIN RGA3"/>
    <property type="match status" value="1"/>
</dbReference>
<dbReference type="Proteomes" id="UP000026961">
    <property type="component" value="Chromosome 2"/>
</dbReference>
<dbReference type="Pfam" id="PF18052">
    <property type="entry name" value="Rx_N"/>
    <property type="match status" value="1"/>
</dbReference>
<keyword evidence="2" id="KW-0433">Leucine-rich repeat</keyword>
<dbReference type="GO" id="GO:0042742">
    <property type="term" value="P:defense response to bacterium"/>
    <property type="evidence" value="ECO:0007669"/>
    <property type="project" value="UniProtKB-ARBA"/>
</dbReference>
<evidence type="ECO:0000256" key="4">
    <source>
        <dbReference type="ARBA" id="ARBA00022741"/>
    </source>
</evidence>
<evidence type="ECO:0000259" key="9">
    <source>
        <dbReference type="Pfam" id="PF18052"/>
    </source>
</evidence>
<evidence type="ECO:0000313" key="12">
    <source>
        <dbReference type="EnsemblPlants" id="OGLUM02G12270.1"/>
    </source>
</evidence>
<dbReference type="InterPro" id="IPR042197">
    <property type="entry name" value="Apaf_helical"/>
</dbReference>
<dbReference type="Pfam" id="PF23559">
    <property type="entry name" value="WHD_DRP"/>
    <property type="match status" value="1"/>
</dbReference>
<dbReference type="InterPro" id="IPR032675">
    <property type="entry name" value="LRR_dom_sf"/>
</dbReference>
<feature type="domain" description="Disease resistance N-terminal" evidence="9">
    <location>
        <begin position="41"/>
        <end position="104"/>
    </location>
</feature>
<keyword evidence="4" id="KW-0547">Nucleotide-binding</keyword>
<dbReference type="Gene3D" id="1.10.8.430">
    <property type="entry name" value="Helical domain of apoptotic protease-activating factors"/>
    <property type="match status" value="1"/>
</dbReference>
<dbReference type="GO" id="GO:0002758">
    <property type="term" value="P:innate immune response-activating signaling pathway"/>
    <property type="evidence" value="ECO:0007669"/>
    <property type="project" value="UniProtKB-ARBA"/>
</dbReference>
<feature type="region of interest" description="Disordered" evidence="7">
    <location>
        <begin position="194"/>
        <end position="226"/>
    </location>
</feature>
<dbReference type="Gene3D" id="1.10.10.10">
    <property type="entry name" value="Winged helix-like DNA-binding domain superfamily/Winged helix DNA-binding domain"/>
    <property type="match status" value="1"/>
</dbReference>
<dbReference type="Gene3D" id="3.80.10.10">
    <property type="entry name" value="Ribonuclease Inhibitor"/>
    <property type="match status" value="2"/>
</dbReference>
<dbReference type="AlphaFoldDB" id="A0A0D9YQI6"/>
<keyword evidence="3" id="KW-0677">Repeat</keyword>
<dbReference type="Gene3D" id="3.40.50.300">
    <property type="entry name" value="P-loop containing nucleotide triphosphate hydrolases"/>
    <property type="match status" value="1"/>
</dbReference>
<reference evidence="12" key="1">
    <citation type="submission" date="2015-04" db="UniProtKB">
        <authorList>
            <consortium name="EnsemblPlants"/>
        </authorList>
    </citation>
    <scope>IDENTIFICATION</scope>
</reference>
<dbReference type="InterPro" id="IPR041118">
    <property type="entry name" value="Rx_N"/>
</dbReference>
<protein>
    <recommendedName>
        <fullName evidence="14">NB-ARC domain-containing protein</fullName>
    </recommendedName>
</protein>
<evidence type="ECO:0008006" key="14">
    <source>
        <dbReference type="Google" id="ProtNLM"/>
    </source>
</evidence>
<proteinExistence type="inferred from homology"/>
<dbReference type="InterPro" id="IPR056789">
    <property type="entry name" value="LRR_R13L1-DRL21"/>
</dbReference>
<evidence type="ECO:0000256" key="6">
    <source>
        <dbReference type="ARBA" id="ARBA00022840"/>
    </source>
</evidence>
<dbReference type="Gramene" id="OGLUM02G12270.1">
    <property type="protein sequence ID" value="OGLUM02G12270.1"/>
    <property type="gene ID" value="OGLUM02G12270"/>
</dbReference>